<sequence length="337" mass="36728">MVKIQKPKKQKLSNKKIKKTVKRIKNKPHNSEKPTVPESEPGSSDSDFDTETLSELLEHYTRDQLINLISAVSLENSSFLSFVRLYAGSDAAHRKLFVHNLAWDTTRESLASAFEPFGEIEDCNVIVDKATGKCKGYGFVLFKERKSASKALKEPKKKINYRITSCQLASVGPISAAKDSDQTHHKKPADVKNKNVAEPAVLFPPQPQVLAATQNFPLLGHSNPIYGSLLGSQISPVTPLGATSKMAVTAVPSAATSYVGVVGGAFGRENSSLLGQYGAGQGLQYLYPNMQIEQQPGTRRGQGKTTTGAFSGYPSYIWVTYGMVSHPVMLFLDMICS</sequence>
<dbReference type="OrthoDB" id="1875751at2759"/>
<evidence type="ECO:0000313" key="5">
    <source>
        <dbReference type="Proteomes" id="UP000504621"/>
    </source>
</evidence>
<protein>
    <submittedName>
        <fullName evidence="6">UBP1-associated proteins 1A-like isoform X1</fullName>
    </submittedName>
</protein>
<dbReference type="SUPFAM" id="SSF54928">
    <property type="entry name" value="RNA-binding domain, RBD"/>
    <property type="match status" value="1"/>
</dbReference>
<name>A0A6J0ZFQ3_9ROSI</name>
<dbReference type="GeneID" id="110408923"/>
<dbReference type="GO" id="GO:0005634">
    <property type="term" value="C:nucleus"/>
    <property type="evidence" value="ECO:0007669"/>
    <property type="project" value="TreeGrafter"/>
</dbReference>
<dbReference type="InterPro" id="IPR000504">
    <property type="entry name" value="RRM_dom"/>
</dbReference>
<evidence type="ECO:0000313" key="6">
    <source>
        <dbReference type="RefSeq" id="XP_021273746.1"/>
    </source>
</evidence>
<evidence type="ECO:0000256" key="3">
    <source>
        <dbReference type="SAM" id="MobiDB-lite"/>
    </source>
</evidence>
<organism evidence="5 6">
    <name type="scientific">Herrania umbratica</name>
    <dbReference type="NCBI Taxonomy" id="108875"/>
    <lineage>
        <taxon>Eukaryota</taxon>
        <taxon>Viridiplantae</taxon>
        <taxon>Streptophyta</taxon>
        <taxon>Embryophyta</taxon>
        <taxon>Tracheophyta</taxon>
        <taxon>Spermatophyta</taxon>
        <taxon>Magnoliopsida</taxon>
        <taxon>eudicotyledons</taxon>
        <taxon>Gunneridae</taxon>
        <taxon>Pentapetalae</taxon>
        <taxon>rosids</taxon>
        <taxon>malvids</taxon>
        <taxon>Malvales</taxon>
        <taxon>Malvaceae</taxon>
        <taxon>Byttnerioideae</taxon>
        <taxon>Herrania</taxon>
    </lineage>
</organism>
<dbReference type="SMART" id="SM00360">
    <property type="entry name" value="RRM"/>
    <property type="match status" value="1"/>
</dbReference>
<keyword evidence="1 2" id="KW-0694">RNA-binding</keyword>
<gene>
    <name evidence="6" type="primary">LOC110408923</name>
</gene>
<accession>A0A6J0ZFQ3</accession>
<evidence type="ECO:0000256" key="2">
    <source>
        <dbReference type="PROSITE-ProRule" id="PRU00176"/>
    </source>
</evidence>
<dbReference type="PANTHER" id="PTHR48024:SF45">
    <property type="entry name" value="RNA BINDING DOMAIN PROTEIN"/>
    <property type="match status" value="1"/>
</dbReference>
<dbReference type="Gene3D" id="3.30.70.330">
    <property type="match status" value="1"/>
</dbReference>
<dbReference type="PANTHER" id="PTHR48024">
    <property type="entry name" value="GEO13361P1-RELATED"/>
    <property type="match status" value="1"/>
</dbReference>
<dbReference type="InterPro" id="IPR050886">
    <property type="entry name" value="RNA-binding_reg"/>
</dbReference>
<dbReference type="Proteomes" id="UP000504621">
    <property type="component" value="Unplaced"/>
</dbReference>
<dbReference type="InterPro" id="IPR035979">
    <property type="entry name" value="RBD_domain_sf"/>
</dbReference>
<feature type="region of interest" description="Disordered" evidence="3">
    <location>
        <begin position="1"/>
        <end position="49"/>
    </location>
</feature>
<proteinExistence type="predicted"/>
<evidence type="ECO:0000259" key="4">
    <source>
        <dbReference type="PROSITE" id="PS50102"/>
    </source>
</evidence>
<dbReference type="AlphaFoldDB" id="A0A6J0ZFQ3"/>
<feature type="domain" description="RRM" evidence="4">
    <location>
        <begin position="94"/>
        <end position="160"/>
    </location>
</feature>
<evidence type="ECO:0000256" key="1">
    <source>
        <dbReference type="ARBA" id="ARBA00022884"/>
    </source>
</evidence>
<dbReference type="InterPro" id="IPR012677">
    <property type="entry name" value="Nucleotide-bd_a/b_plait_sf"/>
</dbReference>
<dbReference type="RefSeq" id="XP_021273746.1">
    <property type="nucleotide sequence ID" value="XM_021418071.1"/>
</dbReference>
<dbReference type="PROSITE" id="PS50102">
    <property type="entry name" value="RRM"/>
    <property type="match status" value="1"/>
</dbReference>
<feature type="compositionally biased region" description="Basic residues" evidence="3">
    <location>
        <begin position="1"/>
        <end position="28"/>
    </location>
</feature>
<reference evidence="6" key="1">
    <citation type="submission" date="2025-08" db="UniProtKB">
        <authorList>
            <consortium name="RefSeq"/>
        </authorList>
    </citation>
    <scope>IDENTIFICATION</scope>
    <source>
        <tissue evidence="6">Leaf</tissue>
    </source>
</reference>
<keyword evidence="5" id="KW-1185">Reference proteome</keyword>
<dbReference type="GO" id="GO:0003723">
    <property type="term" value="F:RNA binding"/>
    <property type="evidence" value="ECO:0007669"/>
    <property type="project" value="UniProtKB-UniRule"/>
</dbReference>
<dbReference type="Pfam" id="PF00076">
    <property type="entry name" value="RRM_1"/>
    <property type="match status" value="1"/>
</dbReference>